<dbReference type="RefSeq" id="WP_319835590.1">
    <property type="nucleotide sequence ID" value="NZ_CP137624.1"/>
</dbReference>
<dbReference type="Pfam" id="PF10502">
    <property type="entry name" value="Peptidase_S26"/>
    <property type="match status" value="1"/>
</dbReference>
<organism evidence="3 4">
    <name type="scientific">Lysinibacillus louembei</name>
    <dbReference type="NCBI Taxonomy" id="1470088"/>
    <lineage>
        <taxon>Bacteria</taxon>
        <taxon>Bacillati</taxon>
        <taxon>Bacillota</taxon>
        <taxon>Bacilli</taxon>
        <taxon>Bacillales</taxon>
        <taxon>Bacillaceae</taxon>
        <taxon>Lysinibacillus</taxon>
    </lineage>
</organism>
<dbReference type="InterPro" id="IPR036286">
    <property type="entry name" value="LexA/Signal_pep-like_sf"/>
</dbReference>
<dbReference type="EMBL" id="CP137624">
    <property type="protein sequence ID" value="WPK10320.1"/>
    <property type="molecule type" value="Genomic_DNA"/>
</dbReference>
<evidence type="ECO:0000256" key="1">
    <source>
        <dbReference type="SAM" id="Phobius"/>
    </source>
</evidence>
<keyword evidence="1" id="KW-0812">Transmembrane</keyword>
<keyword evidence="1" id="KW-1133">Transmembrane helix</keyword>
<protein>
    <submittedName>
        <fullName evidence="3">S26 family signal peptidase</fullName>
    </submittedName>
</protein>
<feature type="transmembrane region" description="Helical" evidence="1">
    <location>
        <begin position="38"/>
        <end position="57"/>
    </location>
</feature>
<reference evidence="3 4" key="1">
    <citation type="submission" date="2023-09" db="EMBL/GenBank/DDBJ databases">
        <authorList>
            <person name="Page C.A."/>
            <person name="Perez-Diaz I.M."/>
        </authorList>
    </citation>
    <scope>NUCLEOTIDE SEQUENCE [LARGE SCALE GENOMIC DNA]</scope>
    <source>
        <strain evidence="3 4">Ll15</strain>
    </source>
</reference>
<proteinExistence type="predicted"/>
<keyword evidence="4" id="KW-1185">Reference proteome</keyword>
<dbReference type="SUPFAM" id="SSF51306">
    <property type="entry name" value="LexA/Signal peptidase"/>
    <property type="match status" value="1"/>
</dbReference>
<gene>
    <name evidence="3" type="ORF">R6U77_10270</name>
</gene>
<feature type="domain" description="Peptidase S26" evidence="2">
    <location>
        <begin position="249"/>
        <end position="349"/>
    </location>
</feature>
<dbReference type="InterPro" id="IPR019533">
    <property type="entry name" value="Peptidase_S26"/>
</dbReference>
<evidence type="ECO:0000313" key="3">
    <source>
        <dbReference type="EMBL" id="WPK10320.1"/>
    </source>
</evidence>
<dbReference type="Gene3D" id="2.10.109.10">
    <property type="entry name" value="Umud Fragment, subunit A"/>
    <property type="match status" value="1"/>
</dbReference>
<keyword evidence="1" id="KW-0472">Membrane</keyword>
<accession>A0ABZ0RQE0</accession>
<evidence type="ECO:0000313" key="4">
    <source>
        <dbReference type="Proteomes" id="UP001322664"/>
    </source>
</evidence>
<sequence length="509" mass="60170">MNNIKRELKEVLEEKERFTEKNINYIIQQIQEPKRRNWTPLFVVASFVALLVLFISVKQPNDQQAQFTRYFESKMKDVNYEIIFQQFNYLKDNDALVAFIERHEEEKIYLAYFEYQNGWQWRQTTGTQSKPYLGKEFWGSTVQAPYMYAGVIETAMLQQIIVGEQKATLIPLEDGLTYWFAVSDKAARIVVQDKNNVWERLAGDIYHDDSIKHIPLIDSLSEEQYAIKLTNNTMEQGNQEYMQYPIVVDPKFDTLDRSDVILYTDKDGQQVMSRILGLPNETIEITNGTVVINTIPLPHYHMYAKIMGETVYESYIEKFKNPSNAQEIFFYNYPVTQLSDNEIFVIPDNWSLDKIEKVSFEQVDAKVLGYDSKSMEKHWTEEERNLYNEFKSSNNLEVFQHIDPITYVRTQLYARFIVDKRADYRMYTTNPEHVQWTEDQHIRQNNSLSHLENERRYAIYYAQLLQNGEFQFEGSEGAIIFNLPNGDLGMWRMVQNQNGLWQSSFLPLQ</sequence>
<dbReference type="Proteomes" id="UP001322664">
    <property type="component" value="Chromosome"/>
</dbReference>
<evidence type="ECO:0000259" key="2">
    <source>
        <dbReference type="Pfam" id="PF10502"/>
    </source>
</evidence>
<name>A0ABZ0RQE0_9BACI</name>